<name>A0A2S6H6M7_9GAMM</name>
<feature type="transmembrane region" description="Helical" evidence="1">
    <location>
        <begin position="58"/>
        <end position="77"/>
    </location>
</feature>
<gene>
    <name evidence="2" type="ORF">B0F88_102118</name>
</gene>
<reference evidence="2 3" key="1">
    <citation type="submission" date="2018-02" db="EMBL/GenBank/DDBJ databases">
        <title>Subsurface microbial communities from deep shales in Ohio and West Virginia, USA.</title>
        <authorList>
            <person name="Wrighton K."/>
        </authorList>
    </citation>
    <scope>NUCLEOTIDE SEQUENCE [LARGE SCALE GENOMIC DNA]</scope>
    <source>
        <strain evidence="2 3">OWC-G53F</strain>
    </source>
</reference>
<evidence type="ECO:0000313" key="3">
    <source>
        <dbReference type="Proteomes" id="UP000238071"/>
    </source>
</evidence>
<keyword evidence="1" id="KW-0472">Membrane</keyword>
<dbReference type="EMBL" id="PTIY01000002">
    <property type="protein sequence ID" value="PPK73139.1"/>
    <property type="molecule type" value="Genomic_DNA"/>
</dbReference>
<proteinExistence type="predicted"/>
<evidence type="ECO:0000313" key="2">
    <source>
        <dbReference type="EMBL" id="PPK73139.1"/>
    </source>
</evidence>
<dbReference type="Proteomes" id="UP000238071">
    <property type="component" value="Unassembled WGS sequence"/>
</dbReference>
<organism evidence="2 3">
    <name type="scientific">Methylobacter tundripaludum</name>
    <dbReference type="NCBI Taxonomy" id="173365"/>
    <lineage>
        <taxon>Bacteria</taxon>
        <taxon>Pseudomonadati</taxon>
        <taxon>Pseudomonadota</taxon>
        <taxon>Gammaproteobacteria</taxon>
        <taxon>Methylococcales</taxon>
        <taxon>Methylococcaceae</taxon>
        <taxon>Methylobacter</taxon>
    </lineage>
</organism>
<protein>
    <submittedName>
        <fullName evidence="2">Uncharacterized protein</fullName>
    </submittedName>
</protein>
<dbReference type="AlphaFoldDB" id="A0A2S6H6M7"/>
<sequence>MLTSPSLNAETGLFSFLNGVCSNWMGLMYDTVQTLPDVVARICMSFQSNALDSKRGNFFYLTFFSNGVPLMSFGAFLKNTTQRNNQ</sequence>
<accession>A0A2S6H6M7</accession>
<keyword evidence="3" id="KW-1185">Reference proteome</keyword>
<keyword evidence="1" id="KW-0812">Transmembrane</keyword>
<comment type="caution">
    <text evidence="2">The sequence shown here is derived from an EMBL/GenBank/DDBJ whole genome shotgun (WGS) entry which is preliminary data.</text>
</comment>
<evidence type="ECO:0000256" key="1">
    <source>
        <dbReference type="SAM" id="Phobius"/>
    </source>
</evidence>
<keyword evidence="1" id="KW-1133">Transmembrane helix</keyword>